<keyword evidence="2" id="KW-0808">Transferase</keyword>
<dbReference type="Pfam" id="PF13673">
    <property type="entry name" value="Acetyltransf_10"/>
    <property type="match status" value="1"/>
</dbReference>
<evidence type="ECO:0000313" key="2">
    <source>
        <dbReference type="EMBL" id="MBB6443572.1"/>
    </source>
</evidence>
<name>A0A7X0HMK7_9BACI</name>
<protein>
    <submittedName>
        <fullName evidence="2">Putative GNAT family N-acyltransferase</fullName>
    </submittedName>
</protein>
<dbReference type="PROSITE" id="PS51186">
    <property type="entry name" value="GNAT"/>
    <property type="match status" value="1"/>
</dbReference>
<dbReference type="SUPFAM" id="SSF55729">
    <property type="entry name" value="Acyl-CoA N-acyltransferases (Nat)"/>
    <property type="match status" value="1"/>
</dbReference>
<dbReference type="EMBL" id="JACHGK010000001">
    <property type="protein sequence ID" value="MBB6443572.1"/>
    <property type="molecule type" value="Genomic_DNA"/>
</dbReference>
<sequence>MNVKSIDVQIVSNEQQLNDAYYIRKKVFVEEQHVAPELEIDDLENEAIHFILYIDQVPSGAGRLRLLEGYGKVERICVLKERRVSGAGTAIMKKIEEYAKNEGISKLKLNAQTHAIGFYSHLGYEIASDEFYEAGIPHKSMAKSL</sequence>
<keyword evidence="2" id="KW-0012">Acyltransferase</keyword>
<keyword evidence="3" id="KW-1185">Reference proteome</keyword>
<gene>
    <name evidence="2" type="ORF">HNR53_000160</name>
</gene>
<dbReference type="GO" id="GO:0004343">
    <property type="term" value="F:glucosamine 6-phosphate N-acetyltransferase activity"/>
    <property type="evidence" value="ECO:0007669"/>
    <property type="project" value="TreeGrafter"/>
</dbReference>
<accession>A0A7X0HMK7</accession>
<dbReference type="Proteomes" id="UP000531594">
    <property type="component" value="Unassembled WGS sequence"/>
</dbReference>
<dbReference type="PANTHER" id="PTHR13355">
    <property type="entry name" value="GLUCOSAMINE 6-PHOSPHATE N-ACETYLTRANSFERASE"/>
    <property type="match status" value="1"/>
</dbReference>
<dbReference type="InterPro" id="IPR016181">
    <property type="entry name" value="Acyl_CoA_acyltransferase"/>
</dbReference>
<dbReference type="AlphaFoldDB" id="A0A7X0HMK7"/>
<feature type="domain" description="N-acetyltransferase" evidence="1">
    <location>
        <begin position="1"/>
        <end position="145"/>
    </location>
</feature>
<dbReference type="InterPro" id="IPR039143">
    <property type="entry name" value="GNPNAT1-like"/>
</dbReference>
<organism evidence="2 3">
    <name type="scientific">Bacillus benzoevorans</name>
    <dbReference type="NCBI Taxonomy" id="1456"/>
    <lineage>
        <taxon>Bacteria</taxon>
        <taxon>Bacillati</taxon>
        <taxon>Bacillota</taxon>
        <taxon>Bacilli</taxon>
        <taxon>Bacillales</taxon>
        <taxon>Bacillaceae</taxon>
        <taxon>Bacillus</taxon>
    </lineage>
</organism>
<dbReference type="PANTHER" id="PTHR13355:SF11">
    <property type="entry name" value="GLUCOSAMINE 6-PHOSPHATE N-ACETYLTRANSFERASE"/>
    <property type="match status" value="1"/>
</dbReference>
<dbReference type="InterPro" id="IPR000182">
    <property type="entry name" value="GNAT_dom"/>
</dbReference>
<dbReference type="CDD" id="cd04301">
    <property type="entry name" value="NAT_SF"/>
    <property type="match status" value="1"/>
</dbReference>
<reference evidence="2 3" key="1">
    <citation type="submission" date="2020-08" db="EMBL/GenBank/DDBJ databases">
        <title>Genomic Encyclopedia of Type Strains, Phase IV (KMG-IV): sequencing the most valuable type-strain genomes for metagenomic binning, comparative biology and taxonomic classification.</title>
        <authorList>
            <person name="Goeker M."/>
        </authorList>
    </citation>
    <scope>NUCLEOTIDE SEQUENCE [LARGE SCALE GENOMIC DNA]</scope>
    <source>
        <strain evidence="2 3">DSM 5391</strain>
    </source>
</reference>
<comment type="caution">
    <text evidence="2">The sequence shown here is derived from an EMBL/GenBank/DDBJ whole genome shotgun (WGS) entry which is preliminary data.</text>
</comment>
<dbReference type="Gene3D" id="3.40.630.30">
    <property type="match status" value="1"/>
</dbReference>
<evidence type="ECO:0000259" key="1">
    <source>
        <dbReference type="PROSITE" id="PS51186"/>
    </source>
</evidence>
<proteinExistence type="predicted"/>
<evidence type="ECO:0000313" key="3">
    <source>
        <dbReference type="Proteomes" id="UP000531594"/>
    </source>
</evidence>